<proteinExistence type="predicted"/>
<protein>
    <submittedName>
        <fullName evidence="2">GDSL esterase/lipase at1g71250</fullName>
    </submittedName>
</protein>
<dbReference type="EMBL" id="BMAC01000237">
    <property type="protein sequence ID" value="GFP91146.1"/>
    <property type="molecule type" value="Genomic_DNA"/>
</dbReference>
<dbReference type="InterPro" id="IPR036514">
    <property type="entry name" value="SGNH_hydro_sf"/>
</dbReference>
<keyword evidence="3" id="KW-1185">Reference proteome</keyword>
<evidence type="ECO:0000313" key="3">
    <source>
        <dbReference type="Proteomes" id="UP000653305"/>
    </source>
</evidence>
<accession>A0A830BWL3</accession>
<evidence type="ECO:0000256" key="1">
    <source>
        <dbReference type="ARBA" id="ARBA00022801"/>
    </source>
</evidence>
<reference evidence="2" key="1">
    <citation type="submission" date="2020-07" db="EMBL/GenBank/DDBJ databases">
        <title>Ethylene signaling mediates host invasion by parasitic plants.</title>
        <authorList>
            <person name="Yoshida S."/>
        </authorList>
    </citation>
    <scope>NUCLEOTIDE SEQUENCE</scope>
    <source>
        <strain evidence="2">Okayama</strain>
    </source>
</reference>
<dbReference type="InterPro" id="IPR051058">
    <property type="entry name" value="GDSL_Est/Lipase"/>
</dbReference>
<name>A0A830BWL3_9LAMI</name>
<dbReference type="OrthoDB" id="1600564at2759"/>
<dbReference type="Proteomes" id="UP000653305">
    <property type="component" value="Unassembled WGS sequence"/>
</dbReference>
<evidence type="ECO:0000313" key="2">
    <source>
        <dbReference type="EMBL" id="GFP91146.1"/>
    </source>
</evidence>
<dbReference type="GO" id="GO:0016787">
    <property type="term" value="F:hydrolase activity"/>
    <property type="evidence" value="ECO:0007669"/>
    <property type="project" value="UniProtKB-KW"/>
</dbReference>
<dbReference type="PANTHER" id="PTHR45648">
    <property type="entry name" value="GDSL LIPASE/ACYLHYDROLASE FAMILY PROTEIN (AFU_ORTHOLOGUE AFUA_4G14700)"/>
    <property type="match status" value="1"/>
</dbReference>
<dbReference type="Gene3D" id="3.40.50.1110">
    <property type="entry name" value="SGNH hydrolase"/>
    <property type="match status" value="1"/>
</dbReference>
<organism evidence="2 3">
    <name type="scientific">Phtheirospermum japonicum</name>
    <dbReference type="NCBI Taxonomy" id="374723"/>
    <lineage>
        <taxon>Eukaryota</taxon>
        <taxon>Viridiplantae</taxon>
        <taxon>Streptophyta</taxon>
        <taxon>Embryophyta</taxon>
        <taxon>Tracheophyta</taxon>
        <taxon>Spermatophyta</taxon>
        <taxon>Magnoliopsida</taxon>
        <taxon>eudicotyledons</taxon>
        <taxon>Gunneridae</taxon>
        <taxon>Pentapetalae</taxon>
        <taxon>asterids</taxon>
        <taxon>lamiids</taxon>
        <taxon>Lamiales</taxon>
        <taxon>Orobanchaceae</taxon>
        <taxon>Orobanchaceae incertae sedis</taxon>
        <taxon>Phtheirospermum</taxon>
    </lineage>
</organism>
<keyword evidence="1" id="KW-0378">Hydrolase</keyword>
<comment type="caution">
    <text evidence="2">The sequence shown here is derived from an EMBL/GenBank/DDBJ whole genome shotgun (WGS) entry which is preliminary data.</text>
</comment>
<sequence>MEDVKSACCGLGKYGGESGCLSTDMACEKSSAHIWWDLYNPTPAVNSVLADSAWSGQPLSSICRPITVQELLSTSS</sequence>
<gene>
    <name evidence="2" type="ORF">PHJA_001258600</name>
</gene>
<dbReference type="AlphaFoldDB" id="A0A830BWL3"/>
<dbReference type="PANTHER" id="PTHR45648:SF7">
    <property type="entry name" value="OS12G0126100 PROTEIN"/>
    <property type="match status" value="1"/>
</dbReference>